<dbReference type="SUPFAM" id="SSF50814">
    <property type="entry name" value="Lipocalins"/>
    <property type="match status" value="1"/>
</dbReference>
<dbReference type="InterPro" id="IPR012674">
    <property type="entry name" value="Calycin"/>
</dbReference>
<organism evidence="2">
    <name type="scientific">Haemaphysalis longicornis</name>
    <name type="common">Bush tick</name>
    <dbReference type="NCBI Taxonomy" id="44386"/>
    <lineage>
        <taxon>Eukaryota</taxon>
        <taxon>Metazoa</taxon>
        <taxon>Ecdysozoa</taxon>
        <taxon>Arthropoda</taxon>
        <taxon>Chelicerata</taxon>
        <taxon>Arachnida</taxon>
        <taxon>Acari</taxon>
        <taxon>Parasitiformes</taxon>
        <taxon>Ixodida</taxon>
        <taxon>Ixodoidea</taxon>
        <taxon>Ixodidae</taxon>
        <taxon>Haemaphysalinae</taxon>
        <taxon>Haemaphysalis</taxon>
    </lineage>
</organism>
<feature type="chain" id="PRO_5004242722" evidence="1">
    <location>
        <begin position="20"/>
        <end position="178"/>
    </location>
</feature>
<sequence>MRPIILAFIVALVAAACRAGSVPTIEDLRESLNTSQPIWKKIQNYTAVYNCTRATKISLNETMYIFNQTYLDGKNETTHRLYGKLRNRTAPHGPVMRVSKISGGPGIPYRLKYWNVTEKCGVLKFRVNGTVGCEMHMWNSSVDGNAPSCEKKYKQFCKGKNYTVYEKSCKSGFGKTQE</sequence>
<name>Q4R196_HAELO</name>
<proteinExistence type="evidence at transcript level"/>
<dbReference type="EMBL" id="AB218977">
    <property type="protein sequence ID" value="BAE02551.1"/>
    <property type="molecule type" value="mRNA"/>
</dbReference>
<keyword evidence="1" id="KW-0732">Signal</keyword>
<gene>
    <name evidence="2" type="primary">HLSG-g5</name>
</gene>
<reference evidence="2" key="1">
    <citation type="journal article" date="2005" name="J. Vet. Med. Sci.">
        <title>Random sequencing of cDNA library derived from partially-fed adult female Haemaphysalis longicornis salivary gland.</title>
        <authorList>
            <person name="Nakajima C."/>
            <person name="da Silva I."/>
            <person name="Imamura S."/>
            <person name="Konnai S."/>
            <person name="Ohashi K."/>
            <person name="Onuma M."/>
        </authorList>
    </citation>
    <scope>NUCLEOTIDE SEQUENCE</scope>
    <source>
        <tissue evidence="2">Salivary gland</tissue>
    </source>
</reference>
<evidence type="ECO:0000313" key="2">
    <source>
        <dbReference type="EMBL" id="BAE02551.1"/>
    </source>
</evidence>
<protein>
    <submittedName>
        <fullName evidence="2">Uncharacterized protein HLSG-g5</fullName>
    </submittedName>
</protein>
<dbReference type="Gene3D" id="2.40.128.20">
    <property type="match status" value="1"/>
</dbReference>
<accession>Q4R196</accession>
<dbReference type="PROSITE" id="PS51257">
    <property type="entry name" value="PROKAR_LIPOPROTEIN"/>
    <property type="match status" value="1"/>
</dbReference>
<evidence type="ECO:0000256" key="1">
    <source>
        <dbReference type="SAM" id="SignalP"/>
    </source>
</evidence>
<feature type="signal peptide" evidence="1">
    <location>
        <begin position="1"/>
        <end position="19"/>
    </location>
</feature>
<dbReference type="AlphaFoldDB" id="Q4R196"/>